<reference evidence="9 10" key="1">
    <citation type="journal article" date="2015" name="G3 (Bethesda)">
        <title>Insights into Ongoing Evolution of the Hexachlorocyclohexane Catabolic Pathway from Comparative Genomics of Ten Sphingomonadaceae Strains.</title>
        <authorList>
            <person name="Pearce S.L."/>
            <person name="Oakeshott J.G."/>
            <person name="Pandey G."/>
        </authorList>
    </citation>
    <scope>NUCLEOTIDE SEQUENCE [LARGE SCALE GENOMIC DNA]</scope>
    <source>
        <strain evidence="9 10">LL02</strain>
    </source>
</reference>
<dbReference type="Pfam" id="PF02321">
    <property type="entry name" value="OEP"/>
    <property type="match status" value="2"/>
</dbReference>
<dbReference type="InterPro" id="IPR010130">
    <property type="entry name" value="T1SS_OMP_TolC"/>
</dbReference>
<keyword evidence="7" id="KW-0998">Cell outer membrane</keyword>
<organism evidence="9 10">
    <name type="scientific">Novosphingobium barchaimii LL02</name>
    <dbReference type="NCBI Taxonomy" id="1114963"/>
    <lineage>
        <taxon>Bacteria</taxon>
        <taxon>Pseudomonadati</taxon>
        <taxon>Pseudomonadota</taxon>
        <taxon>Alphaproteobacteria</taxon>
        <taxon>Sphingomonadales</taxon>
        <taxon>Sphingomonadaceae</taxon>
        <taxon>Novosphingobium</taxon>
    </lineage>
</organism>
<dbReference type="Proteomes" id="UP000052268">
    <property type="component" value="Unassembled WGS sequence"/>
</dbReference>
<dbReference type="GO" id="GO:0015288">
    <property type="term" value="F:porin activity"/>
    <property type="evidence" value="ECO:0007669"/>
    <property type="project" value="TreeGrafter"/>
</dbReference>
<evidence type="ECO:0000256" key="4">
    <source>
        <dbReference type="ARBA" id="ARBA00022452"/>
    </source>
</evidence>
<dbReference type="PANTHER" id="PTHR30026:SF22">
    <property type="entry name" value="OUTER MEMBRANE EFFLUX PROTEIN"/>
    <property type="match status" value="1"/>
</dbReference>
<dbReference type="InterPro" id="IPR051906">
    <property type="entry name" value="TolC-like"/>
</dbReference>
<evidence type="ECO:0000313" key="9">
    <source>
        <dbReference type="EMBL" id="KMS50936.1"/>
    </source>
</evidence>
<keyword evidence="8" id="KW-0732">Signal</keyword>
<dbReference type="GO" id="GO:1990281">
    <property type="term" value="C:efflux pump complex"/>
    <property type="evidence" value="ECO:0007669"/>
    <property type="project" value="TreeGrafter"/>
</dbReference>
<gene>
    <name evidence="9" type="ORF">V474_05580</name>
</gene>
<dbReference type="Gene3D" id="1.20.1600.10">
    <property type="entry name" value="Outer membrane efflux proteins (OEP)"/>
    <property type="match status" value="1"/>
</dbReference>
<evidence type="ECO:0000256" key="3">
    <source>
        <dbReference type="ARBA" id="ARBA00022448"/>
    </source>
</evidence>
<keyword evidence="4" id="KW-1134">Transmembrane beta strand</keyword>
<feature type="signal peptide" evidence="8">
    <location>
        <begin position="1"/>
        <end position="43"/>
    </location>
</feature>
<comment type="caution">
    <text evidence="9">The sequence shown here is derived from an EMBL/GenBank/DDBJ whole genome shotgun (WGS) entry which is preliminary data.</text>
</comment>
<feature type="chain" id="PRO_5005291345" description="Type I secretion protein TolC" evidence="8">
    <location>
        <begin position="44"/>
        <end position="509"/>
    </location>
</feature>
<comment type="subcellular location">
    <subcellularLocation>
        <location evidence="1">Cell outer membrane</location>
    </subcellularLocation>
</comment>
<sequence length="509" mass="54927">MPAHEIRLMKNSANMHMTMAAKIQTLPWLPLLLCSAMPAPVSAETLGEAMAIAYQHNPGVEASRASTRAAEERMRQAKAQFGPTLTADASYRYAWRRVTQSNVTVLRQDGFTPQLSLSLDQPLFTFGRLSAQRNIAQAGYGASVADMHSSEQDLMANVVIAYAAVLRDEKLVGIARENLSQLTETLDQINARYTARYATETDLQQTRNRIFSGQAQLELAQGNLQASRNTYRNILGHYPDGLLPLPQLPPLPRSIEEAQAMGAASSPVLASARFDLAAAQGRIAQARGNARPYVGVQGSVARSSLTIENDNTRELSAQVQVGLTVPLYSGGLLSARIREAKQLADAATQQLEQTSRGVRENIASYWDQLSAARRALPAYTRAVTAAQSALDGAQQQQLAGQVTSLDVLDTARDLLTSRQARAQAEAQLYVQHALLLGAMGQLRADSFAPGTPPFDPNAYNSVPFAGLPTGPLVEIIDSVAVDDNFKASAVQVENDAEPDHVMAPEPEGQ</sequence>
<name>A0A0J7XFU8_9SPHN</name>
<evidence type="ECO:0008006" key="11">
    <source>
        <dbReference type="Google" id="ProtNLM"/>
    </source>
</evidence>
<keyword evidence="10" id="KW-1185">Reference proteome</keyword>
<dbReference type="SUPFAM" id="SSF56954">
    <property type="entry name" value="Outer membrane efflux proteins (OEP)"/>
    <property type="match status" value="1"/>
</dbReference>
<evidence type="ECO:0000256" key="1">
    <source>
        <dbReference type="ARBA" id="ARBA00004442"/>
    </source>
</evidence>
<dbReference type="PATRIC" id="fig|1114963.3.peg.4761"/>
<dbReference type="InterPro" id="IPR003423">
    <property type="entry name" value="OMP_efflux"/>
</dbReference>
<dbReference type="GO" id="GO:0009279">
    <property type="term" value="C:cell outer membrane"/>
    <property type="evidence" value="ECO:0007669"/>
    <property type="project" value="UniProtKB-SubCell"/>
</dbReference>
<dbReference type="EMBL" id="JACU01000014">
    <property type="protein sequence ID" value="KMS50936.1"/>
    <property type="molecule type" value="Genomic_DNA"/>
</dbReference>
<dbReference type="AlphaFoldDB" id="A0A0J7XFU8"/>
<keyword evidence="3" id="KW-0813">Transport</keyword>
<evidence type="ECO:0000256" key="7">
    <source>
        <dbReference type="ARBA" id="ARBA00023237"/>
    </source>
</evidence>
<keyword evidence="5" id="KW-0812">Transmembrane</keyword>
<proteinExistence type="inferred from homology"/>
<evidence type="ECO:0000313" key="10">
    <source>
        <dbReference type="Proteomes" id="UP000052268"/>
    </source>
</evidence>
<evidence type="ECO:0000256" key="2">
    <source>
        <dbReference type="ARBA" id="ARBA00007613"/>
    </source>
</evidence>
<keyword evidence="6" id="KW-0472">Membrane</keyword>
<comment type="similarity">
    <text evidence="2">Belongs to the outer membrane factor (OMF) (TC 1.B.17) family.</text>
</comment>
<dbReference type="NCBIfam" id="TIGR01844">
    <property type="entry name" value="type_I_sec_TolC"/>
    <property type="match status" value="1"/>
</dbReference>
<accession>A0A0J7XFU8</accession>
<evidence type="ECO:0000256" key="6">
    <source>
        <dbReference type="ARBA" id="ARBA00023136"/>
    </source>
</evidence>
<protein>
    <recommendedName>
        <fullName evidence="11">Type I secretion protein TolC</fullName>
    </recommendedName>
</protein>
<evidence type="ECO:0000256" key="8">
    <source>
        <dbReference type="SAM" id="SignalP"/>
    </source>
</evidence>
<dbReference type="PANTHER" id="PTHR30026">
    <property type="entry name" value="OUTER MEMBRANE PROTEIN TOLC"/>
    <property type="match status" value="1"/>
</dbReference>
<dbReference type="GO" id="GO:0015562">
    <property type="term" value="F:efflux transmembrane transporter activity"/>
    <property type="evidence" value="ECO:0007669"/>
    <property type="project" value="InterPro"/>
</dbReference>
<evidence type="ECO:0000256" key="5">
    <source>
        <dbReference type="ARBA" id="ARBA00022692"/>
    </source>
</evidence>